<reference evidence="2" key="1">
    <citation type="submission" date="2022-12" db="EMBL/GenBank/DDBJ databases">
        <authorList>
            <person name="Webb A."/>
        </authorList>
    </citation>
    <scope>NUCLEOTIDE SEQUENCE</scope>
    <source>
        <strain evidence="2">Hp1</strain>
    </source>
</reference>
<sequence length="250" mass="27172">MSDEILDDMSLSDDDLLDSLADDLLLEMDEREDTQSRAPAAVCTSTTRPLPSLRPATPTANAVARPAAMPDMGHLMSQMMPMMAQMLNGRSGASPMFGGGSGHSLHPHAAVAWQELVTRHVPSNEQADWLTTIDKDATALRVASASGLLTKPLSRSYRTKASPLPTDHMEVSAMLAAMLTEAVRSAQLEPNSTWQAMAKDVVAHLSKTGMLDVFETEFKERLRQRVVNDLDFTAEKTSGRYCNITDALSV</sequence>
<evidence type="ECO:0000313" key="2">
    <source>
        <dbReference type="EMBL" id="CAI5736489.1"/>
    </source>
</evidence>
<proteinExistence type="predicted"/>
<name>A0AAV0ULU9_HYABA</name>
<comment type="caution">
    <text evidence="2">The sequence shown here is derived from an EMBL/GenBank/DDBJ whole genome shotgun (WGS) entry which is preliminary data.</text>
</comment>
<dbReference type="EMBL" id="CANTFL010001315">
    <property type="protein sequence ID" value="CAI5736489.1"/>
    <property type="molecule type" value="Genomic_DNA"/>
</dbReference>
<protein>
    <submittedName>
        <fullName evidence="2">Uncharacterized protein</fullName>
    </submittedName>
</protein>
<dbReference type="Proteomes" id="UP001162031">
    <property type="component" value="Unassembled WGS sequence"/>
</dbReference>
<gene>
    <name evidence="2" type="ORF">HBR001_LOCUS6841</name>
</gene>
<evidence type="ECO:0000256" key="1">
    <source>
        <dbReference type="SAM" id="MobiDB-lite"/>
    </source>
</evidence>
<dbReference type="AlphaFoldDB" id="A0AAV0ULU9"/>
<keyword evidence="3" id="KW-1185">Reference proteome</keyword>
<accession>A0AAV0ULU9</accession>
<organism evidence="2 3">
    <name type="scientific">Hyaloperonospora brassicae</name>
    <name type="common">Brassica downy mildew</name>
    <name type="synonym">Peronospora brassicae</name>
    <dbReference type="NCBI Taxonomy" id="162125"/>
    <lineage>
        <taxon>Eukaryota</taxon>
        <taxon>Sar</taxon>
        <taxon>Stramenopiles</taxon>
        <taxon>Oomycota</taxon>
        <taxon>Peronosporomycetes</taxon>
        <taxon>Peronosporales</taxon>
        <taxon>Peronosporaceae</taxon>
        <taxon>Hyaloperonospora</taxon>
    </lineage>
</organism>
<feature type="region of interest" description="Disordered" evidence="1">
    <location>
        <begin position="30"/>
        <end position="58"/>
    </location>
</feature>
<evidence type="ECO:0000313" key="3">
    <source>
        <dbReference type="Proteomes" id="UP001162031"/>
    </source>
</evidence>